<dbReference type="InterPro" id="IPR003400">
    <property type="entry name" value="ExbD"/>
</dbReference>
<gene>
    <name evidence="8" type="ORF">IAC54_08695</name>
</gene>
<dbReference type="EMBL" id="JADIMW010000087">
    <property type="protein sequence ID" value="MBO8438954.1"/>
    <property type="molecule type" value="Genomic_DNA"/>
</dbReference>
<evidence type="ECO:0000256" key="6">
    <source>
        <dbReference type="ARBA" id="ARBA00023136"/>
    </source>
</evidence>
<keyword evidence="7" id="KW-0813">Transport</keyword>
<evidence type="ECO:0000256" key="4">
    <source>
        <dbReference type="ARBA" id="ARBA00022692"/>
    </source>
</evidence>
<keyword evidence="6" id="KW-0472">Membrane</keyword>
<name>A0A9D9E3N5_9BACT</name>
<dbReference type="GO" id="GO:0022857">
    <property type="term" value="F:transmembrane transporter activity"/>
    <property type="evidence" value="ECO:0007669"/>
    <property type="project" value="InterPro"/>
</dbReference>
<dbReference type="GO" id="GO:0005886">
    <property type="term" value="C:plasma membrane"/>
    <property type="evidence" value="ECO:0007669"/>
    <property type="project" value="UniProtKB-SubCell"/>
</dbReference>
<accession>A0A9D9E3N5</accession>
<keyword evidence="3" id="KW-1003">Cell membrane</keyword>
<evidence type="ECO:0000256" key="1">
    <source>
        <dbReference type="ARBA" id="ARBA00004162"/>
    </source>
</evidence>
<evidence type="ECO:0000256" key="5">
    <source>
        <dbReference type="ARBA" id="ARBA00022989"/>
    </source>
</evidence>
<comment type="subcellular location">
    <subcellularLocation>
        <location evidence="1">Cell membrane</location>
        <topology evidence="1">Single-pass membrane protein</topology>
    </subcellularLocation>
    <subcellularLocation>
        <location evidence="7">Cell membrane</location>
        <topology evidence="7">Single-pass type II membrane protein</topology>
    </subcellularLocation>
</comment>
<evidence type="ECO:0000256" key="2">
    <source>
        <dbReference type="ARBA" id="ARBA00005811"/>
    </source>
</evidence>
<dbReference type="GO" id="GO:0015031">
    <property type="term" value="P:protein transport"/>
    <property type="evidence" value="ECO:0007669"/>
    <property type="project" value="UniProtKB-KW"/>
</dbReference>
<evidence type="ECO:0000313" key="8">
    <source>
        <dbReference type="EMBL" id="MBO8438954.1"/>
    </source>
</evidence>
<sequence length="208" mass="23402">MPRVKVKRKSTFIDMTAMSDVTVLLLTFFMLTSTFVQKEPVQVTTPKSVSEIKIPETNILQILVEPNGKMFMSLDNQGDRMNVLQNVGAEYGVEFTTEEILSFKLLPCFGVPVKDMKAFLNLKPDVQDQALKGKVKGITAGIPCDSVNNEIKVWVKQARSVNPDLRIAIKAAADTPYPIIHQLMSSLQDIRENRYNLITTLKNIKEDE</sequence>
<protein>
    <submittedName>
        <fullName evidence="8">Biopolymer transporter ExbD</fullName>
    </submittedName>
</protein>
<proteinExistence type="inferred from homology"/>
<reference evidence="8" key="2">
    <citation type="journal article" date="2021" name="PeerJ">
        <title>Extensive microbial diversity within the chicken gut microbiome revealed by metagenomics and culture.</title>
        <authorList>
            <person name="Gilroy R."/>
            <person name="Ravi A."/>
            <person name="Getino M."/>
            <person name="Pursley I."/>
            <person name="Horton D.L."/>
            <person name="Alikhan N.F."/>
            <person name="Baker D."/>
            <person name="Gharbi K."/>
            <person name="Hall N."/>
            <person name="Watson M."/>
            <person name="Adriaenssens E.M."/>
            <person name="Foster-Nyarko E."/>
            <person name="Jarju S."/>
            <person name="Secka A."/>
            <person name="Antonio M."/>
            <person name="Oren A."/>
            <person name="Chaudhuri R.R."/>
            <person name="La Ragione R."/>
            <person name="Hildebrand F."/>
            <person name="Pallen M.J."/>
        </authorList>
    </citation>
    <scope>NUCLEOTIDE SEQUENCE</scope>
    <source>
        <strain evidence="8">G3-4614</strain>
    </source>
</reference>
<dbReference type="PANTHER" id="PTHR30558">
    <property type="entry name" value="EXBD MEMBRANE COMPONENT OF PMF-DRIVEN MACROMOLECULE IMPORT SYSTEM"/>
    <property type="match status" value="1"/>
</dbReference>
<evidence type="ECO:0000256" key="3">
    <source>
        <dbReference type="ARBA" id="ARBA00022475"/>
    </source>
</evidence>
<organism evidence="8 9">
    <name type="scientific">Candidatus Caccoplasma merdipullorum</name>
    <dbReference type="NCBI Taxonomy" id="2840718"/>
    <lineage>
        <taxon>Bacteria</taxon>
        <taxon>Pseudomonadati</taxon>
        <taxon>Bacteroidota</taxon>
        <taxon>Bacteroidia</taxon>
        <taxon>Bacteroidales</taxon>
        <taxon>Bacteroidaceae</taxon>
        <taxon>Bacteroidaceae incertae sedis</taxon>
        <taxon>Candidatus Caccoplasma</taxon>
    </lineage>
</organism>
<keyword evidence="5" id="KW-1133">Transmembrane helix</keyword>
<evidence type="ECO:0000256" key="7">
    <source>
        <dbReference type="RuleBase" id="RU003879"/>
    </source>
</evidence>
<comment type="similarity">
    <text evidence="2 7">Belongs to the ExbD/TolR family.</text>
</comment>
<keyword evidence="7" id="KW-0653">Protein transport</keyword>
<dbReference type="PANTHER" id="PTHR30558:SF3">
    <property type="entry name" value="BIOPOLYMER TRANSPORT PROTEIN EXBD-RELATED"/>
    <property type="match status" value="1"/>
</dbReference>
<comment type="caution">
    <text evidence="8">The sequence shown here is derived from an EMBL/GenBank/DDBJ whole genome shotgun (WGS) entry which is preliminary data.</text>
</comment>
<dbReference type="Proteomes" id="UP000823636">
    <property type="component" value="Unassembled WGS sequence"/>
</dbReference>
<keyword evidence="4 7" id="KW-0812">Transmembrane</keyword>
<dbReference type="Pfam" id="PF02472">
    <property type="entry name" value="ExbD"/>
    <property type="match status" value="1"/>
</dbReference>
<dbReference type="AlphaFoldDB" id="A0A9D9E3N5"/>
<evidence type="ECO:0000313" key="9">
    <source>
        <dbReference type="Proteomes" id="UP000823636"/>
    </source>
</evidence>
<reference evidence="8" key="1">
    <citation type="submission" date="2020-10" db="EMBL/GenBank/DDBJ databases">
        <authorList>
            <person name="Gilroy R."/>
        </authorList>
    </citation>
    <scope>NUCLEOTIDE SEQUENCE</scope>
    <source>
        <strain evidence="8">G3-4614</strain>
    </source>
</reference>